<gene>
    <name evidence="2" type="ORF">UFOVP699_216</name>
</gene>
<accession>A0A6J5NI65</accession>
<dbReference type="EMBL" id="LR796670">
    <property type="protein sequence ID" value="CAB4159480.1"/>
    <property type="molecule type" value="Genomic_DNA"/>
</dbReference>
<proteinExistence type="predicted"/>
<reference evidence="2" key="1">
    <citation type="submission" date="2020-04" db="EMBL/GenBank/DDBJ databases">
        <authorList>
            <person name="Chiriac C."/>
            <person name="Salcher M."/>
            <person name="Ghai R."/>
            <person name="Kavagutti S V."/>
        </authorList>
    </citation>
    <scope>NUCLEOTIDE SEQUENCE</scope>
</reference>
<sequence>MSSYNFSQFAKSFDSFINNTHVFEDSTLSMFNEVSKEKGKKKPRVPKDFINKVHSKMEQISDEYPLMSVVYKKGMPQGIEYKYFRPAHDIDLPKPIRLTGDTSSTFAGSGVARQGKEDHGGASAKTVKSPYTDLAWFLESLPIGPCRAFLVNPDIELYFFIYDKKKSLGAAGYQYKAMAWDPIAQRTQDFGSGELVTAEVDRSLLGKQHEDRGGNTNGKIGQYIGRLSRLVPTKEDRGRVKPLGAPNPMKPVYAYDFSIDPTGELEPRSKRMMRQSDWTETKRPKSKDDKLRTTIKGKVHSTEFLRLFIKDRMSNFDKISPKNQDIIINGISSAGTGSGNQPVPEEFEDFAKKIGRVTGSQVFAYFFKAFRDFREQAYLEGTLHQEGVVGAYEMTSGYDIVSAENKDLDKYGFKYASALKYRTKQKLYQPGEVKRDPVTGNREAMDDKAKRYLPEPVEYASIPNLVKKHSLMGLMNKFEAFLYLGKVFFPAEPPLATRMGIKREEPTVRIDPFSDANKDVDSDEHFGLF</sequence>
<feature type="region of interest" description="Disordered" evidence="1">
    <location>
        <begin position="264"/>
        <end position="290"/>
    </location>
</feature>
<feature type="compositionally biased region" description="Basic and acidic residues" evidence="1">
    <location>
        <begin position="277"/>
        <end position="290"/>
    </location>
</feature>
<protein>
    <submittedName>
        <fullName evidence="2">Uncharacterized protein</fullName>
    </submittedName>
</protein>
<evidence type="ECO:0000256" key="1">
    <source>
        <dbReference type="SAM" id="MobiDB-lite"/>
    </source>
</evidence>
<evidence type="ECO:0000313" key="2">
    <source>
        <dbReference type="EMBL" id="CAB4159480.1"/>
    </source>
</evidence>
<organism evidence="2">
    <name type="scientific">uncultured Caudovirales phage</name>
    <dbReference type="NCBI Taxonomy" id="2100421"/>
    <lineage>
        <taxon>Viruses</taxon>
        <taxon>Duplodnaviria</taxon>
        <taxon>Heunggongvirae</taxon>
        <taxon>Uroviricota</taxon>
        <taxon>Caudoviricetes</taxon>
        <taxon>Peduoviridae</taxon>
        <taxon>Maltschvirus</taxon>
        <taxon>Maltschvirus maltsch</taxon>
    </lineage>
</organism>
<name>A0A6J5NI65_9CAUD</name>